<gene>
    <name evidence="3" type="ORF">CK203_036710</name>
</gene>
<feature type="transmembrane region" description="Helical" evidence="2">
    <location>
        <begin position="12"/>
        <end position="34"/>
    </location>
</feature>
<evidence type="ECO:0000256" key="2">
    <source>
        <dbReference type="SAM" id="Phobius"/>
    </source>
</evidence>
<reference evidence="3 4" key="1">
    <citation type="journal article" date="2018" name="PLoS Genet.">
        <title>Population sequencing reveals clonal diversity and ancestral inbreeding in the grapevine cultivar Chardonnay.</title>
        <authorList>
            <person name="Roach M.J."/>
            <person name="Johnson D.L."/>
            <person name="Bohlmann J."/>
            <person name="van Vuuren H.J."/>
            <person name="Jones S.J."/>
            <person name="Pretorius I.S."/>
            <person name="Schmidt S.A."/>
            <person name="Borneman A.R."/>
        </authorList>
    </citation>
    <scope>NUCLEOTIDE SEQUENCE [LARGE SCALE GENOMIC DNA]</scope>
    <source>
        <strain evidence="4">cv. Chardonnay</strain>
        <tissue evidence="3">Leaf</tissue>
    </source>
</reference>
<dbReference type="Proteomes" id="UP000288805">
    <property type="component" value="Unassembled WGS sequence"/>
</dbReference>
<evidence type="ECO:0000256" key="1">
    <source>
        <dbReference type="SAM" id="MobiDB-lite"/>
    </source>
</evidence>
<feature type="compositionally biased region" description="Basic and acidic residues" evidence="1">
    <location>
        <begin position="156"/>
        <end position="200"/>
    </location>
</feature>
<name>A0A438I0P8_VITVI</name>
<keyword evidence="2" id="KW-1133">Transmembrane helix</keyword>
<dbReference type="EMBL" id="QGNW01000156">
    <property type="protein sequence ID" value="RVW90271.1"/>
    <property type="molecule type" value="Genomic_DNA"/>
</dbReference>
<evidence type="ECO:0000313" key="4">
    <source>
        <dbReference type="Proteomes" id="UP000288805"/>
    </source>
</evidence>
<protein>
    <submittedName>
        <fullName evidence="3">Uncharacterized protein</fullName>
    </submittedName>
</protein>
<organism evidence="3 4">
    <name type="scientific">Vitis vinifera</name>
    <name type="common">Grape</name>
    <dbReference type="NCBI Taxonomy" id="29760"/>
    <lineage>
        <taxon>Eukaryota</taxon>
        <taxon>Viridiplantae</taxon>
        <taxon>Streptophyta</taxon>
        <taxon>Embryophyta</taxon>
        <taxon>Tracheophyta</taxon>
        <taxon>Spermatophyta</taxon>
        <taxon>Magnoliopsida</taxon>
        <taxon>eudicotyledons</taxon>
        <taxon>Gunneridae</taxon>
        <taxon>Pentapetalae</taxon>
        <taxon>rosids</taxon>
        <taxon>Vitales</taxon>
        <taxon>Vitaceae</taxon>
        <taxon>Viteae</taxon>
        <taxon>Vitis</taxon>
    </lineage>
</organism>
<feature type="compositionally biased region" description="Gly residues" evidence="1">
    <location>
        <begin position="131"/>
        <end position="153"/>
    </location>
</feature>
<feature type="compositionally biased region" description="Basic and acidic residues" evidence="1">
    <location>
        <begin position="97"/>
        <end position="130"/>
    </location>
</feature>
<keyword evidence="2" id="KW-0472">Membrane</keyword>
<evidence type="ECO:0000313" key="3">
    <source>
        <dbReference type="EMBL" id="RVW90271.1"/>
    </source>
</evidence>
<comment type="caution">
    <text evidence="3">The sequence shown here is derived from an EMBL/GenBank/DDBJ whole genome shotgun (WGS) entry which is preliminary data.</text>
</comment>
<sequence>MVLHVDVERNGRLMWLLIPIVTSGWLPTFPKALFYEYRVSAPERARRLIHSASYFNRRRSKGKNESDDDGKCCLDPPRVSEKSEENSHLISSTYQGFHREKNGRNHPQDRGDPSHGGGRKEEEEKRKGEAQGHGGYKGEGQGHGGYKGEGQGYGHSEYKGEGQGHGHGEHKGEGYGQGEHKGGIMEKIQGHGHEHGPVGEKKKKKEKKKHEHGHEHDGHSSSSSDSD</sequence>
<dbReference type="AlphaFoldDB" id="A0A438I0P8"/>
<keyword evidence="2" id="KW-0812">Transmembrane</keyword>
<proteinExistence type="predicted"/>
<feature type="compositionally biased region" description="Basic and acidic residues" evidence="1">
    <location>
        <begin position="62"/>
        <end position="87"/>
    </location>
</feature>
<feature type="compositionally biased region" description="Basic residues" evidence="1">
    <location>
        <begin position="201"/>
        <end position="211"/>
    </location>
</feature>
<feature type="region of interest" description="Disordered" evidence="1">
    <location>
        <begin position="58"/>
        <end position="227"/>
    </location>
</feature>
<accession>A0A438I0P8</accession>